<feature type="chain" id="PRO_5035274972" evidence="7">
    <location>
        <begin position="31"/>
        <end position="2293"/>
    </location>
</feature>
<dbReference type="InterPro" id="IPR016187">
    <property type="entry name" value="CTDL_fold"/>
</dbReference>
<feature type="disulfide bond" evidence="4">
    <location>
        <begin position="608"/>
        <end position="625"/>
    </location>
</feature>
<dbReference type="InterPro" id="IPR001304">
    <property type="entry name" value="C-type_lectin-like"/>
</dbReference>
<name>A0A8I6SSY1_CIMLE</name>
<evidence type="ECO:0000313" key="11">
    <source>
        <dbReference type="EnsemblMetazoa" id="XP_024085462.1"/>
    </source>
</evidence>
<feature type="domain" description="C-type lectin" evidence="10">
    <location>
        <begin position="680"/>
        <end position="809"/>
    </location>
</feature>
<dbReference type="InterPro" id="IPR001881">
    <property type="entry name" value="EGF-like_Ca-bd_dom"/>
</dbReference>
<comment type="caution">
    <text evidence="5">Lacks conserved residue(s) required for the propagation of feature annotation.</text>
</comment>
<feature type="compositionally biased region" description="Basic residues" evidence="6">
    <location>
        <begin position="2092"/>
        <end position="2109"/>
    </location>
</feature>
<dbReference type="SUPFAM" id="SSF49854">
    <property type="entry name" value="Spermadhesin, CUB domain"/>
    <property type="match status" value="4"/>
</dbReference>
<feature type="domain" description="CUB" evidence="8">
    <location>
        <begin position="941"/>
        <end position="1048"/>
    </location>
</feature>
<dbReference type="Gene3D" id="2.60.120.290">
    <property type="entry name" value="Spermadhesin, CUB domain"/>
    <property type="match status" value="4"/>
</dbReference>
<evidence type="ECO:0000256" key="3">
    <source>
        <dbReference type="ARBA" id="ARBA00023157"/>
    </source>
</evidence>
<dbReference type="PROSITE" id="PS00022">
    <property type="entry name" value="EGF_1"/>
    <property type="match status" value="3"/>
</dbReference>
<keyword evidence="3 5" id="KW-1015">Disulfide bond</keyword>
<feature type="compositionally biased region" description="Basic and acidic residues" evidence="6">
    <location>
        <begin position="1906"/>
        <end position="1919"/>
    </location>
</feature>
<feature type="domain" description="EGF-like" evidence="9">
    <location>
        <begin position="1238"/>
        <end position="1268"/>
    </location>
</feature>
<feature type="compositionally biased region" description="Low complexity" evidence="6">
    <location>
        <begin position="1632"/>
        <end position="1644"/>
    </location>
</feature>
<feature type="region of interest" description="Disordered" evidence="6">
    <location>
        <begin position="2180"/>
        <end position="2217"/>
    </location>
</feature>
<dbReference type="PROSITE" id="PS50041">
    <property type="entry name" value="C_TYPE_LECTIN_2"/>
    <property type="match status" value="2"/>
</dbReference>
<feature type="disulfide bond" evidence="5">
    <location>
        <begin position="1258"/>
        <end position="1267"/>
    </location>
</feature>
<evidence type="ECO:0000259" key="8">
    <source>
        <dbReference type="PROSITE" id="PS01180"/>
    </source>
</evidence>
<dbReference type="InterPro" id="IPR000859">
    <property type="entry name" value="CUB_dom"/>
</dbReference>
<feature type="region of interest" description="Disordered" evidence="6">
    <location>
        <begin position="1446"/>
        <end position="1473"/>
    </location>
</feature>
<feature type="domain" description="EGF-like" evidence="9">
    <location>
        <begin position="1270"/>
        <end position="1307"/>
    </location>
</feature>
<evidence type="ECO:0000256" key="6">
    <source>
        <dbReference type="SAM" id="MobiDB-lite"/>
    </source>
</evidence>
<dbReference type="InterPro" id="IPR000742">
    <property type="entry name" value="EGF"/>
</dbReference>
<dbReference type="SMART" id="SM00034">
    <property type="entry name" value="CLECT"/>
    <property type="match status" value="2"/>
</dbReference>
<feature type="compositionally biased region" description="Low complexity" evidence="6">
    <location>
        <begin position="1573"/>
        <end position="1588"/>
    </location>
</feature>
<dbReference type="CDD" id="cd00037">
    <property type="entry name" value="CLECT"/>
    <property type="match status" value="2"/>
</dbReference>
<evidence type="ECO:0000256" key="7">
    <source>
        <dbReference type="SAM" id="SignalP"/>
    </source>
</evidence>
<dbReference type="InterPro" id="IPR035914">
    <property type="entry name" value="Sperma_CUB_dom_sf"/>
</dbReference>
<evidence type="ECO:0000256" key="1">
    <source>
        <dbReference type="ARBA" id="ARBA00022670"/>
    </source>
</evidence>
<feature type="region of interest" description="Disordered" evidence="6">
    <location>
        <begin position="1572"/>
        <end position="1593"/>
    </location>
</feature>
<dbReference type="Proteomes" id="UP000494040">
    <property type="component" value="Unassembled WGS sequence"/>
</dbReference>
<keyword evidence="5" id="KW-0245">EGF-like domain</keyword>
<dbReference type="SMART" id="SM00042">
    <property type="entry name" value="CUB"/>
    <property type="match status" value="3"/>
</dbReference>
<dbReference type="Gene3D" id="2.10.25.10">
    <property type="entry name" value="Laminin"/>
    <property type="match status" value="2"/>
</dbReference>
<feature type="domain" description="EGF-like" evidence="9">
    <location>
        <begin position="1196"/>
        <end position="1233"/>
    </location>
</feature>
<dbReference type="SUPFAM" id="SSF57196">
    <property type="entry name" value="EGF/Laminin"/>
    <property type="match status" value="2"/>
</dbReference>
<feature type="compositionally biased region" description="Low complexity" evidence="6">
    <location>
        <begin position="2048"/>
        <end position="2059"/>
    </location>
</feature>
<dbReference type="GO" id="GO:0005509">
    <property type="term" value="F:calcium ion binding"/>
    <property type="evidence" value="ECO:0007669"/>
    <property type="project" value="InterPro"/>
</dbReference>
<feature type="region of interest" description="Disordered" evidence="6">
    <location>
        <begin position="2090"/>
        <end position="2157"/>
    </location>
</feature>
<feature type="signal peptide" evidence="7">
    <location>
        <begin position="1"/>
        <end position="30"/>
    </location>
</feature>
<dbReference type="EnsemblMetazoa" id="XM_024229694.1">
    <property type="protein sequence ID" value="XP_024085462.1"/>
    <property type="gene ID" value="LOC106663479"/>
</dbReference>
<dbReference type="SUPFAM" id="SSF56436">
    <property type="entry name" value="C-type lectin-like"/>
    <property type="match status" value="2"/>
</dbReference>
<feature type="disulfide bond" evidence="4">
    <location>
        <begin position="941"/>
        <end position="968"/>
    </location>
</feature>
<feature type="domain" description="CUB" evidence="8">
    <location>
        <begin position="551"/>
        <end position="666"/>
    </location>
</feature>
<accession>A0A8I6SSY1</accession>
<dbReference type="PANTHER" id="PTHR24255">
    <property type="entry name" value="COMPLEMENT COMPONENT 1, S SUBCOMPONENT-RELATED"/>
    <property type="match status" value="1"/>
</dbReference>
<keyword evidence="1" id="KW-0645">Protease</keyword>
<feature type="region of interest" description="Disordered" evidence="6">
    <location>
        <begin position="2005"/>
        <end position="2024"/>
    </location>
</feature>
<keyword evidence="7" id="KW-0732">Signal</keyword>
<dbReference type="SMART" id="SM00181">
    <property type="entry name" value="EGF"/>
    <property type="match status" value="3"/>
</dbReference>
<dbReference type="PROSITE" id="PS01186">
    <property type="entry name" value="EGF_2"/>
    <property type="match status" value="1"/>
</dbReference>
<feature type="compositionally biased region" description="Low complexity" evidence="6">
    <location>
        <begin position="1860"/>
        <end position="1878"/>
    </location>
</feature>
<organism evidence="11 12">
    <name type="scientific">Cimex lectularius</name>
    <name type="common">Bed bug</name>
    <name type="synonym">Acanthia lectularia</name>
    <dbReference type="NCBI Taxonomy" id="79782"/>
    <lineage>
        <taxon>Eukaryota</taxon>
        <taxon>Metazoa</taxon>
        <taxon>Ecdysozoa</taxon>
        <taxon>Arthropoda</taxon>
        <taxon>Hexapoda</taxon>
        <taxon>Insecta</taxon>
        <taxon>Pterygota</taxon>
        <taxon>Neoptera</taxon>
        <taxon>Paraneoptera</taxon>
        <taxon>Hemiptera</taxon>
        <taxon>Heteroptera</taxon>
        <taxon>Panheteroptera</taxon>
        <taxon>Cimicomorpha</taxon>
        <taxon>Cimicidae</taxon>
        <taxon>Cimex</taxon>
    </lineage>
</organism>
<feature type="compositionally biased region" description="Low complexity" evidence="6">
    <location>
        <begin position="1652"/>
        <end position="1665"/>
    </location>
</feature>
<evidence type="ECO:0000259" key="9">
    <source>
        <dbReference type="PROSITE" id="PS50026"/>
    </source>
</evidence>
<dbReference type="GO" id="GO:0006508">
    <property type="term" value="P:proteolysis"/>
    <property type="evidence" value="ECO:0007669"/>
    <property type="project" value="UniProtKB-KW"/>
</dbReference>
<reference evidence="11" key="1">
    <citation type="submission" date="2022-01" db="UniProtKB">
        <authorList>
            <consortium name="EnsemblMetazoa"/>
        </authorList>
    </citation>
    <scope>IDENTIFICATION</scope>
</reference>
<protein>
    <submittedName>
        <fullName evidence="11">Uncharacterized protein</fullName>
    </submittedName>
</protein>
<dbReference type="RefSeq" id="XP_024085462.1">
    <property type="nucleotide sequence ID" value="XM_024229694.1"/>
</dbReference>
<dbReference type="InterPro" id="IPR016186">
    <property type="entry name" value="C-type_lectin-like/link_sf"/>
</dbReference>
<feature type="domain" description="C-type lectin" evidence="10">
    <location>
        <begin position="388"/>
        <end position="532"/>
    </location>
</feature>
<dbReference type="Pfam" id="PF00059">
    <property type="entry name" value="Lectin_C"/>
    <property type="match status" value="2"/>
</dbReference>
<evidence type="ECO:0000256" key="5">
    <source>
        <dbReference type="PROSITE-ProRule" id="PRU00076"/>
    </source>
</evidence>
<dbReference type="KEGG" id="clec:106663479"/>
<feature type="domain" description="CUB" evidence="8">
    <location>
        <begin position="821"/>
        <end position="936"/>
    </location>
</feature>
<feature type="region of interest" description="Disordered" evidence="6">
    <location>
        <begin position="1627"/>
        <end position="1671"/>
    </location>
</feature>
<feature type="compositionally biased region" description="Acidic residues" evidence="6">
    <location>
        <begin position="1921"/>
        <end position="1932"/>
    </location>
</feature>
<dbReference type="Gene3D" id="3.10.100.10">
    <property type="entry name" value="Mannose-Binding Protein A, subunit A"/>
    <property type="match status" value="2"/>
</dbReference>
<keyword evidence="2" id="KW-0378">Hydrolase</keyword>
<dbReference type="OrthoDB" id="418245at2759"/>
<feature type="compositionally biased region" description="Basic and acidic residues" evidence="6">
    <location>
        <begin position="2186"/>
        <end position="2195"/>
    </location>
</feature>
<dbReference type="GeneID" id="106663479"/>
<feature type="disulfide bond" evidence="5">
    <location>
        <begin position="1297"/>
        <end position="1306"/>
    </location>
</feature>
<dbReference type="OMA" id="NPCESRG"/>
<feature type="region of interest" description="Disordered" evidence="6">
    <location>
        <begin position="1855"/>
        <end position="1937"/>
    </location>
</feature>
<evidence type="ECO:0000256" key="4">
    <source>
        <dbReference type="PROSITE-ProRule" id="PRU00059"/>
    </source>
</evidence>
<proteinExistence type="predicted"/>
<dbReference type="SMART" id="SM00179">
    <property type="entry name" value="EGF_CA"/>
    <property type="match status" value="2"/>
</dbReference>
<dbReference type="CDD" id="cd00054">
    <property type="entry name" value="EGF_CA"/>
    <property type="match status" value="3"/>
</dbReference>
<dbReference type="GO" id="GO:0005615">
    <property type="term" value="C:extracellular space"/>
    <property type="evidence" value="ECO:0007669"/>
    <property type="project" value="TreeGrafter"/>
</dbReference>
<evidence type="ECO:0000256" key="2">
    <source>
        <dbReference type="ARBA" id="ARBA00022801"/>
    </source>
</evidence>
<dbReference type="GO" id="GO:0004252">
    <property type="term" value="F:serine-type endopeptidase activity"/>
    <property type="evidence" value="ECO:0007669"/>
    <property type="project" value="TreeGrafter"/>
</dbReference>
<dbReference type="PROSITE" id="PS50026">
    <property type="entry name" value="EGF_3"/>
    <property type="match status" value="3"/>
</dbReference>
<dbReference type="Pfam" id="PF00431">
    <property type="entry name" value="CUB"/>
    <property type="match status" value="2"/>
</dbReference>
<dbReference type="CDD" id="cd00041">
    <property type="entry name" value="CUB"/>
    <property type="match status" value="3"/>
</dbReference>
<feature type="disulfide bond" evidence="5">
    <location>
        <begin position="1223"/>
        <end position="1232"/>
    </location>
</feature>
<dbReference type="PROSITE" id="PS01180">
    <property type="entry name" value="CUB"/>
    <property type="match status" value="3"/>
</dbReference>
<sequence length="2293" mass="254050">MEDEEEEEWRGIGVLAFFWLLLALVNPARSELATQDRCAHDTNGRTGSPNHIRFSLQHPIFETDILVSGIRYQAVVTPGPKVTDYSLWVRGECIFGTLDPVPLTKNFTVPERQPFVNFTLRYRLVDDNVPLVLPVNYEIAQVCNLTLRPLSSGNLSSSDLPGPCLLRMSSSLFNNRKGIVIRLVKLNVACSKGGLVLGDHGRICGKLQEIKEIDRVAHFPDGLSVILVEGVTVFEISWRCVDHCYNVTLTSRNGSLDLSPTSSLSCNYRLHLPYGYKASISLGVASLEQPEQLLSPVSSKKEECNGVELFIVDGSAQWSHCYPAPDTSGSTSQTSAYREMQLLSNGNSVTLRVQAKDGLVAYPSISIRYEAIGEESLIGGCSWPWVRYSVLCLLVVEGPKLPWRDAEEDCISKGGHLASIQSQEQQDLIDLMLLNSPSYRDENSYWVGATDDRVEGDFQWSDSLPFTYTNWFPGWHGGEVNQQPNDDGLSDQDCVELRRLYKLPGFSRASDLAETFMWNDRDCKHDNLYICERLVSGERMLTKEELKGAECNRTIILTSEDPRTTVTSPEFPRPYPDETVCLVKIETPLFFTILLEFEELVLEHEPTCSYDYVEVQSGNSSTRLCGDWSNKLKLLRQVLPGPSMTIKFLSDYSHNFGGFKARISIEQTWPECGDDRLQLYNNSCYLFVSFPDVSWHTAREICREMKADLASIHSSAEERFIVRKIRESREYTTSAVYWLGAKWTQETGNWAWDDGTSLDYNGWVSNENFEKKDMRCLGLQWTLSPAPLLPSSLYWSIQQCETPGGYVCKKDNQGSGLHLNLNKTINGSEGTLSSPQHPRPYLNNLDYWIEINSPQKTRIVVVLTFLDLEHQAKCLYDYLEVLDPRLSEDSTKLCGHYSLQQLKNLRIVSSGNIILVHFRSDYSISGEGFSLSWKAVDVSGCPLYTTTAQEGVLTSPNYPQFLLSRMDCSTTILAPVGKRVWLEITDYDAEEPILEVDLGGGEGRLQPFTMPGILSDGAYVSAGERIQITLRTGDNPMGRGYQAIYKTVGNAKEEHIVNLGNITFGRLLDMNYPSVPPRRIDLTHRLIAPIGHTIHLQFNPPNQITALDLKGLGKLEDCSQDNDVVEVIDAYSDSNGTAWRLCGDNIGSQISVETYLNTVSVRCKYGEKRSRRHNITVTIKPDPEFKTKLKKKNPTWVETCEPNPCQNGGKCKTNAEGKHYCTCTGHFTGFLCVVTLCELEPCLFGRCELNETSFKCYCKPGYHGEHCDTRHRPCSSNPCDNRGSCVETNDASFKCRCNAWWEGTRCERKRVNIPYKPLSERMLQEPFWLGLITVTVVLGCIGLFWCAKRHFPEKLEKLLAEENERGRPYMSTRHCPSVRERTLNASVSGLGVTTGGSGRTGDPLPRTLLGRLGIRKPSLLLVPTNHQLRPASSSSFHQGRTFSLDDLVTGATTPSPRKKRNNSTPTKKSSAFEKKQILQSLVSPANIGANADSIPLSNNTLTVEPSTSGNAETSFSVKLTPGLSLDHSLKLEKKVTFARLLDKVSSEMSSGSELEVTGGSHGALSALEIDAKSPNSTSSNQGSDSRSSSETHLSLAGMDVVGGKKAGRKTASADSILAMFRNFTSVNNGIAPSSPTSTTPTGSSPRDEVAGSDDSSANTPTSSSSGIADSPMFSKKNTIQVTVFDPLNAQKSCNNLLQPPSILLEVPNKCLSPIRELPTPSPSPAITPVMPRHAMSFLSPTAYRNDMKLDLRTDLKETNSLVVPVVTVQEASPVQVVTPGMIFPGSPPPQPSKSHCRPLLKDVDKPNSLDLPCPPPIITVTCSMTEGESDADSPAIKSGPTGMCYLSPFSMCSRNDRTTSESNLSSSGYSSMASPGPSRCGSNNPLCPTDEEHHIPRRPSPLLRAPSEDADQHRGRSDSETMSDDPQLESNDEGFGTDQLEEKIEDGELKSAKELEVFMDDCDKVKLTSPSAVKHCSSFELLENCRTRNRVKHCSSVEAGLDKYRITPPPVRHTGSAEECLDSKRHSKTLQLPSILVDGEPHTEKNYSPVSSRSESPLSDKTGLGRFSPMFYGRFTDSDGLYDCISSDPSFKSRKHSSGRKRERRRSKSPTKISQVHLEVPGKGEPLKINVKSGKPSPKRRARLPHPITSSSSSSAESLNSIRDVTVCLSREKLADSLNSCADGHWSQDKERATEDSADDTEDVTSKMLPDNTEGGRGLKKISRMRAIGHQIRFLRRLEQSLKRNRERLSSPERPLLPQESVEKRLAWIKHCTAAGDHPEWTQVPVASTGRND</sequence>
<feature type="region of interest" description="Disordered" evidence="6">
    <location>
        <begin position="2031"/>
        <end position="2062"/>
    </location>
</feature>
<dbReference type="PANTHER" id="PTHR24255:SF31">
    <property type="entry name" value="CUBILIN-LIKE PROTEIN"/>
    <property type="match status" value="1"/>
</dbReference>
<evidence type="ECO:0000313" key="12">
    <source>
        <dbReference type="Proteomes" id="UP000494040"/>
    </source>
</evidence>
<evidence type="ECO:0000259" key="10">
    <source>
        <dbReference type="PROSITE" id="PS50041"/>
    </source>
</evidence>
<keyword evidence="12" id="KW-1185">Reference proteome</keyword>